<gene>
    <name evidence="3" type="ORF">BpHYR1_024006</name>
</gene>
<dbReference type="SUPFAM" id="SSF52058">
    <property type="entry name" value="L domain-like"/>
    <property type="match status" value="1"/>
</dbReference>
<dbReference type="PANTHER" id="PTHR46652">
    <property type="entry name" value="LEUCINE-RICH REPEAT AND IQ DOMAIN-CONTAINING PROTEIN 1-RELATED"/>
    <property type="match status" value="1"/>
</dbReference>
<dbReference type="InterPro" id="IPR032675">
    <property type="entry name" value="LRR_dom_sf"/>
</dbReference>
<evidence type="ECO:0000313" key="4">
    <source>
        <dbReference type="Proteomes" id="UP000276133"/>
    </source>
</evidence>
<dbReference type="InterPro" id="IPR050836">
    <property type="entry name" value="SDS22/Internalin_LRR"/>
</dbReference>
<comment type="caution">
    <text evidence="3">The sequence shown here is derived from an EMBL/GenBank/DDBJ whole genome shotgun (WGS) entry which is preliminary data.</text>
</comment>
<dbReference type="SMART" id="SM00365">
    <property type="entry name" value="LRR_SD22"/>
    <property type="match status" value="4"/>
</dbReference>
<dbReference type="Proteomes" id="UP000276133">
    <property type="component" value="Unassembled WGS sequence"/>
</dbReference>
<dbReference type="Pfam" id="PF13516">
    <property type="entry name" value="LRR_6"/>
    <property type="match status" value="1"/>
</dbReference>
<reference evidence="3 4" key="1">
    <citation type="journal article" date="2018" name="Sci. Rep.">
        <title>Genomic signatures of local adaptation to the degree of environmental predictability in rotifers.</title>
        <authorList>
            <person name="Franch-Gras L."/>
            <person name="Hahn C."/>
            <person name="Garcia-Roger E.M."/>
            <person name="Carmona M.J."/>
            <person name="Serra M."/>
            <person name="Gomez A."/>
        </authorList>
    </citation>
    <scope>NUCLEOTIDE SEQUENCE [LARGE SCALE GENOMIC DNA]</scope>
    <source>
        <strain evidence="3">HYR1</strain>
    </source>
</reference>
<evidence type="ECO:0000256" key="1">
    <source>
        <dbReference type="ARBA" id="ARBA00022614"/>
    </source>
</evidence>
<dbReference type="CDD" id="cd21340">
    <property type="entry name" value="PPP1R42"/>
    <property type="match status" value="1"/>
</dbReference>
<dbReference type="EMBL" id="REGN01001311">
    <property type="protein sequence ID" value="RNA35562.1"/>
    <property type="molecule type" value="Genomic_DNA"/>
</dbReference>
<accession>A0A3M7SIM1</accession>
<dbReference type="PANTHER" id="PTHR46652:SF3">
    <property type="entry name" value="LEUCINE-RICH REPEAT-CONTAINING PROTEIN 9"/>
    <property type="match status" value="1"/>
</dbReference>
<evidence type="ECO:0000313" key="3">
    <source>
        <dbReference type="EMBL" id="RNA35562.1"/>
    </source>
</evidence>
<protein>
    <submittedName>
        <fullName evidence="3">Phosphatase 1 regulatory subunit 42</fullName>
    </submittedName>
</protein>
<dbReference type="STRING" id="10195.A0A3M7SIM1"/>
<keyword evidence="2" id="KW-0677">Repeat</keyword>
<evidence type="ECO:0000256" key="2">
    <source>
        <dbReference type="ARBA" id="ARBA00022737"/>
    </source>
</evidence>
<dbReference type="InterPro" id="IPR001611">
    <property type="entry name" value="Leu-rich_rpt"/>
</dbReference>
<organism evidence="3 4">
    <name type="scientific">Brachionus plicatilis</name>
    <name type="common">Marine rotifer</name>
    <name type="synonym">Brachionus muelleri</name>
    <dbReference type="NCBI Taxonomy" id="10195"/>
    <lineage>
        <taxon>Eukaryota</taxon>
        <taxon>Metazoa</taxon>
        <taxon>Spiralia</taxon>
        <taxon>Gnathifera</taxon>
        <taxon>Rotifera</taxon>
        <taxon>Eurotatoria</taxon>
        <taxon>Monogononta</taxon>
        <taxon>Pseudotrocha</taxon>
        <taxon>Ploima</taxon>
        <taxon>Brachionidae</taxon>
        <taxon>Brachionus</taxon>
    </lineage>
</organism>
<dbReference type="Pfam" id="PF12799">
    <property type="entry name" value="LRR_4"/>
    <property type="match status" value="1"/>
</dbReference>
<sequence length="299" mass="34579">MSLLESENAKMVRLTVDLITKNGPGHNKRRPDETVPHYLSRLTHLYLQEKSIDKLDSIPVCKNLTVLYLYDNYIEKMEHLDFAPKLEHLYLQNNQIKRLENLNTLTKLTKLYIGGNCIKVLEGLENVEDLNELQIENQELPSGEKLMFDPRTLSCLVQSLTILNISANNLDTLTEIGSLKNLQDLNASNNYLNDMKEMSILLKCWPKLTTLNLSGNPICLKNKYRERIIVLAPNIEVLDEKEIQELSRQFLQNWKMSKEVSKHRNEPSEYYTDSFKAELPPISNTNQMPTYVMPEIGNQ</sequence>
<dbReference type="AlphaFoldDB" id="A0A3M7SIM1"/>
<keyword evidence="1" id="KW-0433">Leucine-rich repeat</keyword>
<proteinExistence type="predicted"/>
<dbReference type="InterPro" id="IPR025875">
    <property type="entry name" value="Leu-rich_rpt_4"/>
</dbReference>
<dbReference type="OrthoDB" id="10262005at2759"/>
<name>A0A3M7SIM1_BRAPC</name>
<dbReference type="PROSITE" id="PS51450">
    <property type="entry name" value="LRR"/>
    <property type="match status" value="5"/>
</dbReference>
<dbReference type="Gene3D" id="3.80.10.10">
    <property type="entry name" value="Ribonuclease Inhibitor"/>
    <property type="match status" value="2"/>
</dbReference>
<keyword evidence="4" id="KW-1185">Reference proteome</keyword>